<name>A0A5C7ANP3_9FLAO</name>
<evidence type="ECO:0000313" key="2">
    <source>
        <dbReference type="Proteomes" id="UP000321734"/>
    </source>
</evidence>
<sequence length="332" mass="38702">MQRTFISFLREKSNNTTSFVDEIATVLDIGYDAAYRRINSKTHLTLEEAVRLAKFYQISLNSLFEVGSQNSILAELSPNLTNAKALEEYFIISKNNLLPMVKLKSATILYSAKELPIFHTLKDSYIAKYKMYVWLKDVDIDMAASHTTFEEFLKVIPQSLIDSANNLSEVYKDINITEFWNDMTINSTIQQIVYYYESGLLSKDMALLICNDTDQVLRDVEQQAIQQSITGSQNKTVYNLYKTDLHSMNNVIMVNTPYKKVFFTPFTLLSYFKIEHQPTCNLMYEFFEKQKFHSKLLVNAGERDRTQFFNGMHQKIDKLREHILKTEFYSIL</sequence>
<accession>A0A5C7ANP3</accession>
<keyword evidence="2" id="KW-1185">Reference proteome</keyword>
<reference evidence="1 2" key="1">
    <citation type="submission" date="2019-08" db="EMBL/GenBank/DDBJ databases">
        <title>Genome sequence of Gelidibacter salicanalis IC162T.</title>
        <authorList>
            <person name="Bowman J.P."/>
        </authorList>
    </citation>
    <scope>NUCLEOTIDE SEQUENCE [LARGE SCALE GENOMIC DNA]</scope>
    <source>
        <strain evidence="1 2">IC162</strain>
    </source>
</reference>
<dbReference type="EMBL" id="VORX01000002">
    <property type="protein sequence ID" value="TXE09299.1"/>
    <property type="molecule type" value="Genomic_DNA"/>
</dbReference>
<dbReference type="OrthoDB" id="1098026at2"/>
<organism evidence="1 2">
    <name type="scientific">Gelidibacter salicanalis</name>
    <dbReference type="NCBI Taxonomy" id="291193"/>
    <lineage>
        <taxon>Bacteria</taxon>
        <taxon>Pseudomonadati</taxon>
        <taxon>Bacteroidota</taxon>
        <taxon>Flavobacteriia</taxon>
        <taxon>Flavobacteriales</taxon>
        <taxon>Flavobacteriaceae</taxon>
        <taxon>Gelidibacter</taxon>
    </lineage>
</organism>
<evidence type="ECO:0008006" key="3">
    <source>
        <dbReference type="Google" id="ProtNLM"/>
    </source>
</evidence>
<gene>
    <name evidence="1" type="ORF">ES711_05050</name>
</gene>
<proteinExistence type="predicted"/>
<evidence type="ECO:0000313" key="1">
    <source>
        <dbReference type="EMBL" id="TXE09299.1"/>
    </source>
</evidence>
<dbReference type="AlphaFoldDB" id="A0A5C7ANP3"/>
<comment type="caution">
    <text evidence="1">The sequence shown here is derived from an EMBL/GenBank/DDBJ whole genome shotgun (WGS) entry which is preliminary data.</text>
</comment>
<dbReference type="Proteomes" id="UP000321734">
    <property type="component" value="Unassembled WGS sequence"/>
</dbReference>
<dbReference type="RefSeq" id="WP_146890881.1">
    <property type="nucleotide sequence ID" value="NZ_VORX01000002.1"/>
</dbReference>
<protein>
    <recommendedName>
        <fullName evidence="3">Transcription regulator BetR N-terminal domain-containing protein</fullName>
    </recommendedName>
</protein>